<dbReference type="OrthoDB" id="2334613at2759"/>
<protein>
    <submittedName>
        <fullName evidence="1">Uncharacterized protein</fullName>
    </submittedName>
</protein>
<dbReference type="Proteomes" id="UP000507470">
    <property type="component" value="Unassembled WGS sequence"/>
</dbReference>
<accession>A0A6J8EJ66</accession>
<sequence>MKSDHIAADNADMDVLDITTALSCKFIEYIIRRSAYPESSTCTNFNNNIASASNNIPSRSSTNAFSILMGNRVKIILPDRPKTDGAKKFSGPERLLCYIIDLMESKGCGWTLDCLDTANFVAKSLRDTLWYIDHAHHVPKIFDKFQGYNEFKKIHHRPPIITSQRLNELSVDLSKSLSFPSMLSSRKKNSVTT</sequence>
<evidence type="ECO:0000313" key="1">
    <source>
        <dbReference type="EMBL" id="CAC5419772.1"/>
    </source>
</evidence>
<keyword evidence="2" id="KW-1185">Reference proteome</keyword>
<evidence type="ECO:0000313" key="2">
    <source>
        <dbReference type="Proteomes" id="UP000507470"/>
    </source>
</evidence>
<reference evidence="1 2" key="1">
    <citation type="submission" date="2020-06" db="EMBL/GenBank/DDBJ databases">
        <authorList>
            <person name="Li R."/>
            <person name="Bekaert M."/>
        </authorList>
    </citation>
    <scope>NUCLEOTIDE SEQUENCE [LARGE SCALE GENOMIC DNA]</scope>
    <source>
        <strain evidence="2">wild</strain>
    </source>
</reference>
<name>A0A6J8EJ66_MYTCO</name>
<dbReference type="AlphaFoldDB" id="A0A6J8EJ66"/>
<proteinExistence type="predicted"/>
<dbReference type="EMBL" id="CACVKT020009053">
    <property type="protein sequence ID" value="CAC5419772.1"/>
    <property type="molecule type" value="Genomic_DNA"/>
</dbReference>
<gene>
    <name evidence="1" type="ORF">MCOR_52069</name>
</gene>
<organism evidence="1 2">
    <name type="scientific">Mytilus coruscus</name>
    <name type="common">Sea mussel</name>
    <dbReference type="NCBI Taxonomy" id="42192"/>
    <lineage>
        <taxon>Eukaryota</taxon>
        <taxon>Metazoa</taxon>
        <taxon>Spiralia</taxon>
        <taxon>Lophotrochozoa</taxon>
        <taxon>Mollusca</taxon>
        <taxon>Bivalvia</taxon>
        <taxon>Autobranchia</taxon>
        <taxon>Pteriomorphia</taxon>
        <taxon>Mytilida</taxon>
        <taxon>Mytiloidea</taxon>
        <taxon>Mytilidae</taxon>
        <taxon>Mytilinae</taxon>
        <taxon>Mytilus</taxon>
    </lineage>
</organism>